<protein>
    <submittedName>
        <fullName evidence="1">Uncharacterized protein</fullName>
    </submittedName>
</protein>
<evidence type="ECO:0000313" key="1">
    <source>
        <dbReference type="EMBL" id="EFX88737.1"/>
    </source>
</evidence>
<name>E9FUI9_DAPPU</name>
<dbReference type="AlphaFoldDB" id="E9FUI9"/>
<gene>
    <name evidence="1" type="ORF">DAPPUDRAFT_234085</name>
</gene>
<dbReference type="Proteomes" id="UP000000305">
    <property type="component" value="Unassembled WGS sequence"/>
</dbReference>
<reference evidence="1 2" key="1">
    <citation type="journal article" date="2011" name="Science">
        <title>The ecoresponsive genome of Daphnia pulex.</title>
        <authorList>
            <person name="Colbourne J.K."/>
            <person name="Pfrender M.E."/>
            <person name="Gilbert D."/>
            <person name="Thomas W.K."/>
            <person name="Tucker A."/>
            <person name="Oakley T.H."/>
            <person name="Tokishita S."/>
            <person name="Aerts A."/>
            <person name="Arnold G.J."/>
            <person name="Basu M.K."/>
            <person name="Bauer D.J."/>
            <person name="Caceres C.E."/>
            <person name="Carmel L."/>
            <person name="Casola C."/>
            <person name="Choi J.H."/>
            <person name="Detter J.C."/>
            <person name="Dong Q."/>
            <person name="Dusheyko S."/>
            <person name="Eads B.D."/>
            <person name="Frohlich T."/>
            <person name="Geiler-Samerotte K.A."/>
            <person name="Gerlach D."/>
            <person name="Hatcher P."/>
            <person name="Jogdeo S."/>
            <person name="Krijgsveld J."/>
            <person name="Kriventseva E.V."/>
            <person name="Kultz D."/>
            <person name="Laforsch C."/>
            <person name="Lindquist E."/>
            <person name="Lopez J."/>
            <person name="Manak J.R."/>
            <person name="Muller J."/>
            <person name="Pangilinan J."/>
            <person name="Patwardhan R.P."/>
            <person name="Pitluck S."/>
            <person name="Pritham E.J."/>
            <person name="Rechtsteiner A."/>
            <person name="Rho M."/>
            <person name="Rogozin I.B."/>
            <person name="Sakarya O."/>
            <person name="Salamov A."/>
            <person name="Schaack S."/>
            <person name="Shapiro H."/>
            <person name="Shiga Y."/>
            <person name="Skalitzky C."/>
            <person name="Smith Z."/>
            <person name="Souvorov A."/>
            <person name="Sung W."/>
            <person name="Tang Z."/>
            <person name="Tsuchiya D."/>
            <person name="Tu H."/>
            <person name="Vos H."/>
            <person name="Wang M."/>
            <person name="Wolf Y.I."/>
            <person name="Yamagata H."/>
            <person name="Yamada T."/>
            <person name="Ye Y."/>
            <person name="Shaw J.R."/>
            <person name="Andrews J."/>
            <person name="Crease T.J."/>
            <person name="Tang H."/>
            <person name="Lucas S.M."/>
            <person name="Robertson H.M."/>
            <person name="Bork P."/>
            <person name="Koonin E.V."/>
            <person name="Zdobnov E.M."/>
            <person name="Grigoriev I.V."/>
            <person name="Lynch M."/>
            <person name="Boore J.L."/>
        </authorList>
    </citation>
    <scope>NUCLEOTIDE SEQUENCE [LARGE SCALE GENOMIC DNA]</scope>
</reference>
<dbReference type="InParanoid" id="E9FUI9"/>
<proteinExistence type="predicted"/>
<dbReference type="EMBL" id="GL732525">
    <property type="protein sequence ID" value="EFX88737.1"/>
    <property type="molecule type" value="Genomic_DNA"/>
</dbReference>
<evidence type="ECO:0000313" key="2">
    <source>
        <dbReference type="Proteomes" id="UP000000305"/>
    </source>
</evidence>
<organism evidence="1 2">
    <name type="scientific">Daphnia pulex</name>
    <name type="common">Water flea</name>
    <dbReference type="NCBI Taxonomy" id="6669"/>
    <lineage>
        <taxon>Eukaryota</taxon>
        <taxon>Metazoa</taxon>
        <taxon>Ecdysozoa</taxon>
        <taxon>Arthropoda</taxon>
        <taxon>Crustacea</taxon>
        <taxon>Branchiopoda</taxon>
        <taxon>Diplostraca</taxon>
        <taxon>Cladocera</taxon>
        <taxon>Anomopoda</taxon>
        <taxon>Daphniidae</taxon>
        <taxon>Daphnia</taxon>
    </lineage>
</organism>
<keyword evidence="2" id="KW-1185">Reference proteome</keyword>
<dbReference type="KEGG" id="dpx:DAPPUDRAFT_234085"/>
<accession>E9FUI9</accession>
<sequence length="214" mass="24214">MMERKDFRWAKLLGARRQWPTADLFCGWRSLGNATTKHGQCVSHKLFIELSWYKEEEIRRGRTISSHNGSRSCGRDRVIKKPSQIFPSCLKGLWLGDWAVDTLEGLADPCMAQQPEKLRFSPHSSQSVSAQTLISMQKKLSWQEERCQESVLIKANHATRKPPQCRDTSVDGPRTQFPSGVGVFKKLSGPNDSGGVWGRMGGNFEFEKASIEEE</sequence>
<dbReference type="HOGENOM" id="CLU_1290125_0_0_1"/>